<evidence type="ECO:0000256" key="9">
    <source>
        <dbReference type="RuleBase" id="RU369079"/>
    </source>
</evidence>
<keyword evidence="3" id="KW-1003">Cell membrane</keyword>
<evidence type="ECO:0000259" key="10">
    <source>
        <dbReference type="Pfam" id="PF04290"/>
    </source>
</evidence>
<feature type="domain" description="Tripartite ATP-independent periplasmic transporters DctQ component" evidence="10">
    <location>
        <begin position="20"/>
        <end position="152"/>
    </location>
</feature>
<evidence type="ECO:0000313" key="11">
    <source>
        <dbReference type="EMBL" id="PGH59002.1"/>
    </source>
</evidence>
<gene>
    <name evidence="11" type="ORF">CRT60_03165</name>
</gene>
<dbReference type="PANTHER" id="PTHR35011">
    <property type="entry name" value="2,3-DIKETO-L-GULONATE TRAP TRANSPORTER SMALL PERMEASE PROTEIN YIAM"/>
    <property type="match status" value="1"/>
</dbReference>
<dbReference type="Pfam" id="PF04290">
    <property type="entry name" value="DctQ"/>
    <property type="match status" value="1"/>
</dbReference>
<evidence type="ECO:0000256" key="7">
    <source>
        <dbReference type="ARBA" id="ARBA00023136"/>
    </source>
</evidence>
<dbReference type="OrthoDB" id="7159137at2"/>
<name>A0A2B8BNL0_9PROT</name>
<feature type="transmembrane region" description="Helical" evidence="9">
    <location>
        <begin position="44"/>
        <end position="62"/>
    </location>
</feature>
<dbReference type="InterPro" id="IPR055348">
    <property type="entry name" value="DctQ"/>
</dbReference>
<sequence length="166" mass="18371">MVRPISKALELFSRVVLVALVGLVCTNVVLRYVFDSPVVWADQITGYGMVYITFLAAPWVLARRRHIAVDLLQESLGPQTRPLLGAVLGLVGFLYNAGFTWLAWSELARILARDSQFSDAILVPQWTIYWVLPVGSGLMALEFALNGIEDLRAYLRGVPAPRVAAE</sequence>
<comment type="subcellular location">
    <subcellularLocation>
        <location evidence="1 9">Cell inner membrane</location>
        <topology evidence="1 9">Multi-pass membrane protein</topology>
    </subcellularLocation>
</comment>
<dbReference type="InterPro" id="IPR007387">
    <property type="entry name" value="TRAP_DctQ"/>
</dbReference>
<evidence type="ECO:0000256" key="5">
    <source>
        <dbReference type="ARBA" id="ARBA00022692"/>
    </source>
</evidence>
<dbReference type="GO" id="GO:0005886">
    <property type="term" value="C:plasma membrane"/>
    <property type="evidence" value="ECO:0007669"/>
    <property type="project" value="UniProtKB-SubCell"/>
</dbReference>
<evidence type="ECO:0000256" key="8">
    <source>
        <dbReference type="ARBA" id="ARBA00038436"/>
    </source>
</evidence>
<comment type="similarity">
    <text evidence="8 9">Belongs to the TRAP transporter small permease family.</text>
</comment>
<dbReference type="PANTHER" id="PTHR35011:SF2">
    <property type="entry name" value="2,3-DIKETO-L-GULONATE TRAP TRANSPORTER SMALL PERMEASE PROTEIN YIAM"/>
    <property type="match status" value="1"/>
</dbReference>
<keyword evidence="4 9" id="KW-0997">Cell inner membrane</keyword>
<evidence type="ECO:0000256" key="1">
    <source>
        <dbReference type="ARBA" id="ARBA00004429"/>
    </source>
</evidence>
<comment type="subunit">
    <text evidence="9">The complex comprises the extracytoplasmic solute receptor protein and the two transmembrane proteins.</text>
</comment>
<keyword evidence="5 9" id="KW-0812">Transmembrane</keyword>
<keyword evidence="12" id="KW-1185">Reference proteome</keyword>
<evidence type="ECO:0000313" key="12">
    <source>
        <dbReference type="Proteomes" id="UP000225379"/>
    </source>
</evidence>
<dbReference type="AlphaFoldDB" id="A0A2B8BNL0"/>
<protein>
    <recommendedName>
        <fullName evidence="9">TRAP transporter small permease protein</fullName>
    </recommendedName>
</protein>
<dbReference type="GO" id="GO:0015740">
    <property type="term" value="P:C4-dicarboxylate transport"/>
    <property type="evidence" value="ECO:0007669"/>
    <property type="project" value="TreeGrafter"/>
</dbReference>
<accession>A0A2B8BNL0</accession>
<dbReference type="Proteomes" id="UP000225379">
    <property type="component" value="Unassembled WGS sequence"/>
</dbReference>
<feature type="transmembrane region" description="Helical" evidence="9">
    <location>
        <begin position="12"/>
        <end position="32"/>
    </location>
</feature>
<feature type="transmembrane region" description="Helical" evidence="9">
    <location>
        <begin position="124"/>
        <end position="145"/>
    </location>
</feature>
<keyword evidence="6 9" id="KW-1133">Transmembrane helix</keyword>
<dbReference type="RefSeq" id="WP_098734994.1">
    <property type="nucleotide sequence ID" value="NZ_PDKW01000037.1"/>
</dbReference>
<feature type="transmembrane region" description="Helical" evidence="9">
    <location>
        <begin position="83"/>
        <end position="104"/>
    </location>
</feature>
<dbReference type="GO" id="GO:0022857">
    <property type="term" value="F:transmembrane transporter activity"/>
    <property type="evidence" value="ECO:0007669"/>
    <property type="project" value="UniProtKB-UniRule"/>
</dbReference>
<keyword evidence="2 9" id="KW-0813">Transport</keyword>
<evidence type="ECO:0000256" key="2">
    <source>
        <dbReference type="ARBA" id="ARBA00022448"/>
    </source>
</evidence>
<dbReference type="EMBL" id="PDKW01000037">
    <property type="protein sequence ID" value="PGH59002.1"/>
    <property type="molecule type" value="Genomic_DNA"/>
</dbReference>
<comment type="function">
    <text evidence="9">Part of the tripartite ATP-independent periplasmic (TRAP) transport system.</text>
</comment>
<keyword evidence="7 9" id="KW-0472">Membrane</keyword>
<organism evidence="11 12">
    <name type="scientific">Azospirillum palustre</name>
    <dbReference type="NCBI Taxonomy" id="2044885"/>
    <lineage>
        <taxon>Bacteria</taxon>
        <taxon>Pseudomonadati</taxon>
        <taxon>Pseudomonadota</taxon>
        <taxon>Alphaproteobacteria</taxon>
        <taxon>Rhodospirillales</taxon>
        <taxon>Azospirillaceae</taxon>
        <taxon>Azospirillum</taxon>
    </lineage>
</organism>
<reference evidence="12" key="1">
    <citation type="submission" date="2017-10" db="EMBL/GenBank/DDBJ databases">
        <authorList>
            <person name="Kravchenko I.K."/>
            <person name="Grouzdev D.S."/>
        </authorList>
    </citation>
    <scope>NUCLEOTIDE SEQUENCE [LARGE SCALE GENOMIC DNA]</scope>
    <source>
        <strain evidence="12">B2</strain>
    </source>
</reference>
<comment type="caution">
    <text evidence="11">The sequence shown here is derived from an EMBL/GenBank/DDBJ whole genome shotgun (WGS) entry which is preliminary data.</text>
</comment>
<evidence type="ECO:0000256" key="3">
    <source>
        <dbReference type="ARBA" id="ARBA00022475"/>
    </source>
</evidence>
<evidence type="ECO:0000256" key="4">
    <source>
        <dbReference type="ARBA" id="ARBA00022519"/>
    </source>
</evidence>
<proteinExistence type="inferred from homology"/>
<evidence type="ECO:0000256" key="6">
    <source>
        <dbReference type="ARBA" id="ARBA00022989"/>
    </source>
</evidence>